<evidence type="ECO:0000313" key="1">
    <source>
        <dbReference type="EMBL" id="EDS00451.1"/>
    </source>
</evidence>
<name>B0MP61_9FIRM</name>
<proteinExistence type="predicted"/>
<protein>
    <submittedName>
        <fullName evidence="1">Uncharacterized protein</fullName>
    </submittedName>
</protein>
<sequence length="43" mass="4977">MSRNERLHSGGLGDDMKIPPGVIFRRYCLYKFKRSHIEAVAVQ</sequence>
<accession>B0MP61</accession>
<evidence type="ECO:0000313" key="2">
    <source>
        <dbReference type="Proteomes" id="UP000005326"/>
    </source>
</evidence>
<reference evidence="1" key="1">
    <citation type="submission" date="2007-10" db="EMBL/GenBank/DDBJ databases">
        <authorList>
            <person name="Fulton L."/>
            <person name="Clifton S."/>
            <person name="Fulton B."/>
            <person name="Xu J."/>
            <person name="Minx P."/>
            <person name="Pepin K.H."/>
            <person name="Johnson M."/>
            <person name="Thiruvilangam P."/>
            <person name="Bhonagiri V."/>
            <person name="Nash W.E."/>
            <person name="Mardis E.R."/>
            <person name="Wilson R.K."/>
        </authorList>
    </citation>
    <scope>NUCLEOTIDE SEQUENCE [LARGE SCALE GENOMIC DNA]</scope>
    <source>
        <strain evidence="1">DSM 15702</strain>
    </source>
</reference>
<dbReference type="AlphaFoldDB" id="B0MP61"/>
<dbReference type="Proteomes" id="UP000005326">
    <property type="component" value="Unassembled WGS sequence"/>
</dbReference>
<gene>
    <name evidence="1" type="ORF">EUBSIR_01619</name>
</gene>
<comment type="caution">
    <text evidence="1">The sequence shown here is derived from an EMBL/GenBank/DDBJ whole genome shotgun (WGS) entry which is preliminary data.</text>
</comment>
<dbReference type="EMBL" id="ABCA03000048">
    <property type="protein sequence ID" value="EDS00451.1"/>
    <property type="molecule type" value="Genomic_DNA"/>
</dbReference>
<reference evidence="1" key="2">
    <citation type="submission" date="2014-06" db="EMBL/GenBank/DDBJ databases">
        <title>Draft genome sequence of Eubacterium siraeum (DSM 15702).</title>
        <authorList>
            <person name="Sudarsanam P."/>
            <person name="Ley R."/>
            <person name="Guruge J."/>
            <person name="Turnbaugh P.J."/>
            <person name="Mahowald M."/>
            <person name="Liep D."/>
            <person name="Gordon J."/>
        </authorList>
    </citation>
    <scope>NUCLEOTIDE SEQUENCE</scope>
    <source>
        <strain evidence="1">DSM 15702</strain>
    </source>
</reference>
<organism evidence="1 2">
    <name type="scientific">[Eubacterium] siraeum DSM 15702</name>
    <dbReference type="NCBI Taxonomy" id="428128"/>
    <lineage>
        <taxon>Bacteria</taxon>
        <taxon>Bacillati</taxon>
        <taxon>Bacillota</taxon>
        <taxon>Clostridia</taxon>
        <taxon>Eubacteriales</taxon>
        <taxon>Oscillospiraceae</taxon>
        <taxon>Oscillospiraceae incertae sedis</taxon>
    </lineage>
</organism>
<keyword evidence="2" id="KW-1185">Reference proteome</keyword>